<evidence type="ECO:0000259" key="9">
    <source>
        <dbReference type="Pfam" id="PF00814"/>
    </source>
</evidence>
<dbReference type="Gene3D" id="3.30.420.40">
    <property type="match status" value="2"/>
</dbReference>
<dbReference type="InterPro" id="IPR017861">
    <property type="entry name" value="KAE1/TsaD"/>
</dbReference>
<dbReference type="OrthoDB" id="9806197at2"/>
<dbReference type="InterPro" id="IPR017860">
    <property type="entry name" value="Peptidase_M22_CS"/>
</dbReference>
<evidence type="ECO:0000256" key="5">
    <source>
        <dbReference type="ARBA" id="ARBA00023004"/>
    </source>
</evidence>
<accession>A0A316TZ91</accession>
<dbReference type="GO" id="GO:0061711">
    <property type="term" value="F:tRNA N(6)-L-threonylcarbamoyladenine synthase activity"/>
    <property type="evidence" value="ECO:0007669"/>
    <property type="project" value="UniProtKB-EC"/>
</dbReference>
<comment type="cofactor">
    <cofactor evidence="8">
        <name>Fe(2+)</name>
        <dbReference type="ChEBI" id="CHEBI:29033"/>
    </cofactor>
    <text evidence="8">Binds 1 Fe(2+) ion per subunit.</text>
</comment>
<keyword evidence="3 8" id="KW-0819">tRNA processing</keyword>
<feature type="binding site" evidence="8">
    <location>
        <position position="181"/>
    </location>
    <ligand>
        <name>substrate</name>
    </ligand>
</feature>
<evidence type="ECO:0000256" key="8">
    <source>
        <dbReference type="HAMAP-Rule" id="MF_01445"/>
    </source>
</evidence>
<name>A0A316TZ91_9BACT</name>
<evidence type="ECO:0000256" key="1">
    <source>
        <dbReference type="ARBA" id="ARBA00022490"/>
    </source>
</evidence>
<sequence>MNILGIESSCDETAAAVYSDGEILSNVIASQTVHERFGGVVPELASRAHHKTIWSTVEQALSEAGTELRHIDYIAVTRGPGLLGSLLVGLSFAKGLSIAHNIPLIGVNHIDAHLYANFIEHEESYPFVGLIVSGGHTRLVHVKEPLKHDVLGETRDDAAGEAFDKIGKLLGLPYPAGPEMDKLAQDGNPGFHDFPRSMMGKGLDFSFSGLKTSVLYYLQEKDEAFIAENRHHICASVSAAITDVLTAKLKRAAEKTGTKQLMLAGGVSANSMLRKKTGILAERSGYKLMIPSLQYCTDNAAMIAITGSIMARKGMVGDLTMKPFARLETQSAKV</sequence>
<dbReference type="InterPro" id="IPR000905">
    <property type="entry name" value="Gcp-like_dom"/>
</dbReference>
<keyword evidence="1 8" id="KW-0963">Cytoplasm</keyword>
<comment type="similarity">
    <text evidence="8">Belongs to the KAE1 / TsaD family.</text>
</comment>
<dbReference type="HAMAP" id="MF_01445">
    <property type="entry name" value="TsaD"/>
    <property type="match status" value="1"/>
</dbReference>
<feature type="domain" description="Gcp-like" evidence="9">
    <location>
        <begin position="22"/>
        <end position="304"/>
    </location>
</feature>
<dbReference type="GO" id="GO:0005737">
    <property type="term" value="C:cytoplasm"/>
    <property type="evidence" value="ECO:0007669"/>
    <property type="project" value="UniProtKB-SubCell"/>
</dbReference>
<comment type="subcellular location">
    <subcellularLocation>
        <location evidence="8">Cytoplasm</location>
    </subcellularLocation>
</comment>
<evidence type="ECO:0000256" key="2">
    <source>
        <dbReference type="ARBA" id="ARBA00022679"/>
    </source>
</evidence>
<dbReference type="GO" id="GO:0005506">
    <property type="term" value="F:iron ion binding"/>
    <property type="evidence" value="ECO:0007669"/>
    <property type="project" value="UniProtKB-UniRule"/>
</dbReference>
<evidence type="ECO:0000256" key="4">
    <source>
        <dbReference type="ARBA" id="ARBA00022723"/>
    </source>
</evidence>
<organism evidence="10 11">
    <name type="scientific">Rhodohalobacter mucosus</name>
    <dbReference type="NCBI Taxonomy" id="2079485"/>
    <lineage>
        <taxon>Bacteria</taxon>
        <taxon>Pseudomonadati</taxon>
        <taxon>Balneolota</taxon>
        <taxon>Balneolia</taxon>
        <taxon>Balneolales</taxon>
        <taxon>Balneolaceae</taxon>
        <taxon>Rhodohalobacter</taxon>
    </lineage>
</organism>
<dbReference type="AlphaFoldDB" id="A0A316TZ91"/>
<feature type="binding site" evidence="8">
    <location>
        <position position="177"/>
    </location>
    <ligand>
        <name>substrate</name>
    </ligand>
</feature>
<evidence type="ECO:0000256" key="6">
    <source>
        <dbReference type="ARBA" id="ARBA00023315"/>
    </source>
</evidence>
<dbReference type="Pfam" id="PF00814">
    <property type="entry name" value="TsaD"/>
    <property type="match status" value="1"/>
</dbReference>
<dbReference type="FunFam" id="3.30.420.40:FF:000040">
    <property type="entry name" value="tRNA N6-adenosine threonylcarbamoyltransferase"/>
    <property type="match status" value="1"/>
</dbReference>
<proteinExistence type="inferred from homology"/>
<dbReference type="PANTHER" id="PTHR11735:SF6">
    <property type="entry name" value="TRNA N6-ADENOSINE THREONYLCARBAMOYLTRANSFERASE, MITOCHONDRIAL"/>
    <property type="match status" value="1"/>
</dbReference>
<dbReference type="CDD" id="cd24133">
    <property type="entry name" value="ASKHA_NBD_TsaD_bac"/>
    <property type="match status" value="1"/>
</dbReference>
<keyword evidence="4 8" id="KW-0479">Metal-binding</keyword>
<feature type="binding site" evidence="8">
    <location>
        <position position="113"/>
    </location>
    <ligand>
        <name>Fe cation</name>
        <dbReference type="ChEBI" id="CHEBI:24875"/>
    </ligand>
</feature>
<evidence type="ECO:0000256" key="3">
    <source>
        <dbReference type="ARBA" id="ARBA00022694"/>
    </source>
</evidence>
<dbReference type="FunFam" id="3.30.420.40:FF:000012">
    <property type="entry name" value="tRNA N6-adenosine threonylcarbamoyltransferase"/>
    <property type="match status" value="1"/>
</dbReference>
<dbReference type="NCBIfam" id="TIGR03723">
    <property type="entry name" value="T6A_TsaD_YgjD"/>
    <property type="match status" value="1"/>
</dbReference>
<dbReference type="PROSITE" id="PS01016">
    <property type="entry name" value="GLYCOPROTEASE"/>
    <property type="match status" value="1"/>
</dbReference>
<keyword evidence="6 8" id="KW-0012">Acyltransferase</keyword>
<dbReference type="RefSeq" id="WP_109647902.1">
    <property type="nucleotide sequence ID" value="NZ_QGGB01000010.1"/>
</dbReference>
<dbReference type="PRINTS" id="PR00789">
    <property type="entry name" value="OSIALOPTASE"/>
</dbReference>
<dbReference type="SUPFAM" id="SSF53067">
    <property type="entry name" value="Actin-like ATPase domain"/>
    <property type="match status" value="2"/>
</dbReference>
<dbReference type="PANTHER" id="PTHR11735">
    <property type="entry name" value="TRNA N6-ADENOSINE THREONYLCARBAMOYLTRANSFERASE"/>
    <property type="match status" value="1"/>
</dbReference>
<dbReference type="NCBIfam" id="TIGR00329">
    <property type="entry name" value="gcp_kae1"/>
    <property type="match status" value="1"/>
</dbReference>
<feature type="binding site" evidence="8">
    <location>
        <position position="109"/>
    </location>
    <ligand>
        <name>Fe cation</name>
        <dbReference type="ChEBI" id="CHEBI:24875"/>
    </ligand>
</feature>
<keyword evidence="2 8" id="KW-0808">Transferase</keyword>
<dbReference type="GO" id="GO:0002949">
    <property type="term" value="P:tRNA threonylcarbamoyladenosine modification"/>
    <property type="evidence" value="ECO:0007669"/>
    <property type="project" value="UniProtKB-UniRule"/>
</dbReference>
<feature type="binding site" evidence="8">
    <location>
        <position position="270"/>
    </location>
    <ligand>
        <name>substrate</name>
    </ligand>
</feature>
<keyword evidence="5 8" id="KW-0408">Iron</keyword>
<keyword evidence="11" id="KW-1185">Reference proteome</keyword>
<dbReference type="Proteomes" id="UP000245533">
    <property type="component" value="Unassembled WGS sequence"/>
</dbReference>
<dbReference type="EMBL" id="QGGB01000010">
    <property type="protein sequence ID" value="PWN05346.1"/>
    <property type="molecule type" value="Genomic_DNA"/>
</dbReference>
<gene>
    <name evidence="8 10" type="primary">tsaD</name>
    <name evidence="10" type="ORF">DDZ15_14865</name>
</gene>
<evidence type="ECO:0000256" key="7">
    <source>
        <dbReference type="ARBA" id="ARBA00048117"/>
    </source>
</evidence>
<feature type="binding site" evidence="8">
    <location>
        <position position="164"/>
    </location>
    <ligand>
        <name>substrate</name>
    </ligand>
</feature>
<dbReference type="InterPro" id="IPR022450">
    <property type="entry name" value="TsaD"/>
</dbReference>
<feature type="binding site" evidence="8">
    <location>
        <begin position="131"/>
        <end position="135"/>
    </location>
    <ligand>
        <name>substrate</name>
    </ligand>
</feature>
<dbReference type="InterPro" id="IPR043129">
    <property type="entry name" value="ATPase_NBD"/>
</dbReference>
<protein>
    <recommendedName>
        <fullName evidence="8">tRNA N6-adenosine threonylcarbamoyltransferase</fullName>
        <ecNumber evidence="8">2.3.1.234</ecNumber>
    </recommendedName>
    <alternativeName>
        <fullName evidence="8">N6-L-threonylcarbamoyladenine synthase</fullName>
        <shortName evidence="8">t(6)A synthase</shortName>
    </alternativeName>
    <alternativeName>
        <fullName evidence="8">t(6)A37 threonylcarbamoyladenosine biosynthesis protein TsaD</fullName>
    </alternativeName>
    <alternativeName>
        <fullName evidence="8">tRNA threonylcarbamoyladenosine biosynthesis protein TsaD</fullName>
    </alternativeName>
</protein>
<comment type="catalytic activity">
    <reaction evidence="7 8">
        <text>L-threonylcarbamoyladenylate + adenosine(37) in tRNA = N(6)-L-threonylcarbamoyladenosine(37) in tRNA + AMP + H(+)</text>
        <dbReference type="Rhea" id="RHEA:37059"/>
        <dbReference type="Rhea" id="RHEA-COMP:10162"/>
        <dbReference type="Rhea" id="RHEA-COMP:10163"/>
        <dbReference type="ChEBI" id="CHEBI:15378"/>
        <dbReference type="ChEBI" id="CHEBI:73682"/>
        <dbReference type="ChEBI" id="CHEBI:74411"/>
        <dbReference type="ChEBI" id="CHEBI:74418"/>
        <dbReference type="ChEBI" id="CHEBI:456215"/>
        <dbReference type="EC" id="2.3.1.234"/>
    </reaction>
</comment>
<feature type="binding site" evidence="8">
    <location>
        <position position="298"/>
    </location>
    <ligand>
        <name>Fe cation</name>
        <dbReference type="ChEBI" id="CHEBI:24875"/>
    </ligand>
</feature>
<dbReference type="EC" id="2.3.1.234" evidence="8"/>
<evidence type="ECO:0000313" key="11">
    <source>
        <dbReference type="Proteomes" id="UP000245533"/>
    </source>
</evidence>
<comment type="caution">
    <text evidence="10">The sequence shown here is derived from an EMBL/GenBank/DDBJ whole genome shotgun (WGS) entry which is preliminary data.</text>
</comment>
<evidence type="ECO:0000313" key="10">
    <source>
        <dbReference type="EMBL" id="PWN05346.1"/>
    </source>
</evidence>
<comment type="function">
    <text evidence="8">Required for the formation of a threonylcarbamoyl group on adenosine at position 37 (t(6)A37) in tRNAs that read codons beginning with adenine. Is involved in the transfer of the threonylcarbamoyl moiety of threonylcarbamoyl-AMP (TC-AMP) to the N6 group of A37, together with TsaE and TsaB. TsaD likely plays a direct catalytic role in this reaction.</text>
</comment>
<reference evidence="10 11" key="1">
    <citation type="submission" date="2018-05" db="EMBL/GenBank/DDBJ databases">
        <title>Rhodohalobacter halophilus gen. nov., sp. nov., a moderately halophilic member of the family Balneolaceae.</title>
        <authorList>
            <person name="Liu Z.-W."/>
        </authorList>
    </citation>
    <scope>NUCLEOTIDE SEQUENCE [LARGE SCALE GENOMIC DNA]</scope>
    <source>
        <strain evidence="10 11">8A47</strain>
    </source>
</reference>